<evidence type="ECO:0000313" key="2">
    <source>
        <dbReference type="Proteomes" id="UP000569329"/>
    </source>
</evidence>
<evidence type="ECO:0000313" key="1">
    <source>
        <dbReference type="EMBL" id="MBA8827823.1"/>
    </source>
</evidence>
<dbReference type="AlphaFoldDB" id="A0A839E3F9"/>
<proteinExistence type="predicted"/>
<organism evidence="1 2">
    <name type="scientific">Halosaccharopolyspora lacisalsi</name>
    <dbReference type="NCBI Taxonomy" id="1000566"/>
    <lineage>
        <taxon>Bacteria</taxon>
        <taxon>Bacillati</taxon>
        <taxon>Actinomycetota</taxon>
        <taxon>Actinomycetes</taxon>
        <taxon>Pseudonocardiales</taxon>
        <taxon>Pseudonocardiaceae</taxon>
        <taxon>Halosaccharopolyspora</taxon>
    </lineage>
</organism>
<accession>A0A839E3F9</accession>
<sequence length="137" mass="14642">MGGGENSFGVDLDALHKAETGVQDAISELEGLTMWGTSEQAKEGMGLTYGLPTSGWEIGHDDLAAALGEFAEAWEWGVRYLIDDGKDAADALGETRSNYQQVEDSVVHVLDQVAHVAIGNPSKTLEEANTDGQVWGY</sequence>
<dbReference type="EMBL" id="JACGWZ010000010">
    <property type="protein sequence ID" value="MBA8827823.1"/>
    <property type="molecule type" value="Genomic_DNA"/>
</dbReference>
<dbReference type="RefSeq" id="WP_182546977.1">
    <property type="nucleotide sequence ID" value="NZ_JACGWZ010000010.1"/>
</dbReference>
<gene>
    <name evidence="1" type="ORF">FHX42_005230</name>
</gene>
<keyword evidence="2" id="KW-1185">Reference proteome</keyword>
<comment type="caution">
    <text evidence="1">The sequence shown here is derived from an EMBL/GenBank/DDBJ whole genome shotgun (WGS) entry which is preliminary data.</text>
</comment>
<name>A0A839E3F9_9PSEU</name>
<dbReference type="Proteomes" id="UP000569329">
    <property type="component" value="Unassembled WGS sequence"/>
</dbReference>
<reference evidence="1 2" key="1">
    <citation type="submission" date="2020-07" db="EMBL/GenBank/DDBJ databases">
        <title>Sequencing the genomes of 1000 actinobacteria strains.</title>
        <authorList>
            <person name="Klenk H.-P."/>
        </authorList>
    </citation>
    <scope>NUCLEOTIDE SEQUENCE [LARGE SCALE GENOMIC DNA]</scope>
    <source>
        <strain evidence="1 2">DSM 45975</strain>
    </source>
</reference>
<protein>
    <submittedName>
        <fullName evidence="1">Uncharacterized protein</fullName>
    </submittedName>
</protein>